<evidence type="ECO:0000313" key="1">
    <source>
        <dbReference type="EMBL" id="MBX70292.1"/>
    </source>
</evidence>
<reference evidence="1" key="1">
    <citation type="submission" date="2018-02" db="EMBL/GenBank/DDBJ databases">
        <title>Rhizophora mucronata_Transcriptome.</title>
        <authorList>
            <person name="Meera S.P."/>
            <person name="Sreeshan A."/>
            <person name="Augustine A."/>
        </authorList>
    </citation>
    <scope>NUCLEOTIDE SEQUENCE</scope>
    <source>
        <tissue evidence="1">Leaf</tissue>
    </source>
</reference>
<sequence>MALSNRWGDMKVWIYNTTIFQNNAATGNLKPNPCRSHGNHEITITAANTNI</sequence>
<accession>A0A2P2QTE8</accession>
<dbReference type="AlphaFoldDB" id="A0A2P2QTE8"/>
<name>A0A2P2QTE8_RHIMU</name>
<proteinExistence type="predicted"/>
<protein>
    <submittedName>
        <fullName evidence="1">Uncharacterized protein</fullName>
    </submittedName>
</protein>
<organism evidence="1">
    <name type="scientific">Rhizophora mucronata</name>
    <name type="common">Asiatic mangrove</name>
    <dbReference type="NCBI Taxonomy" id="61149"/>
    <lineage>
        <taxon>Eukaryota</taxon>
        <taxon>Viridiplantae</taxon>
        <taxon>Streptophyta</taxon>
        <taxon>Embryophyta</taxon>
        <taxon>Tracheophyta</taxon>
        <taxon>Spermatophyta</taxon>
        <taxon>Magnoliopsida</taxon>
        <taxon>eudicotyledons</taxon>
        <taxon>Gunneridae</taxon>
        <taxon>Pentapetalae</taxon>
        <taxon>rosids</taxon>
        <taxon>fabids</taxon>
        <taxon>Malpighiales</taxon>
        <taxon>Rhizophoraceae</taxon>
        <taxon>Rhizophora</taxon>
    </lineage>
</organism>
<dbReference type="EMBL" id="GGEC01089808">
    <property type="protein sequence ID" value="MBX70292.1"/>
    <property type="molecule type" value="Transcribed_RNA"/>
</dbReference>